<dbReference type="PANTHER" id="PTHR23416">
    <property type="entry name" value="SIALIC ACID SYNTHASE-RELATED"/>
    <property type="match status" value="1"/>
</dbReference>
<protein>
    <submittedName>
        <fullName evidence="4">DapH/DapD/GlmU-related protein</fullName>
    </submittedName>
</protein>
<dbReference type="InterPro" id="IPR001451">
    <property type="entry name" value="Hexapep"/>
</dbReference>
<dbReference type="SUPFAM" id="SSF51161">
    <property type="entry name" value="Trimeric LpxA-like enzymes"/>
    <property type="match status" value="1"/>
</dbReference>
<gene>
    <name evidence="4" type="ORF">QM524_23485</name>
</gene>
<proteinExistence type="predicted"/>
<evidence type="ECO:0000313" key="4">
    <source>
        <dbReference type="EMBL" id="MDI9862206.1"/>
    </source>
</evidence>
<keyword evidence="1" id="KW-0808">Transferase</keyword>
<accession>A0ABT6YF31</accession>
<evidence type="ECO:0000256" key="2">
    <source>
        <dbReference type="ARBA" id="ARBA00022737"/>
    </source>
</evidence>
<evidence type="ECO:0000256" key="1">
    <source>
        <dbReference type="ARBA" id="ARBA00022679"/>
    </source>
</evidence>
<reference evidence="4 5" key="1">
    <citation type="submission" date="2023-05" db="EMBL/GenBank/DDBJ databases">
        <title>Novel species of genus Flectobacillus isolated from stream in China.</title>
        <authorList>
            <person name="Lu H."/>
        </authorList>
    </citation>
    <scope>NUCLEOTIDE SEQUENCE [LARGE SCALE GENOMIC DNA]</scope>
    <source>
        <strain evidence="4 5">KCTC 42575</strain>
    </source>
</reference>
<dbReference type="PANTHER" id="PTHR23416:SF78">
    <property type="entry name" value="LIPOPOLYSACCHARIDE BIOSYNTHESIS O-ACETYL TRANSFERASE WBBJ-RELATED"/>
    <property type="match status" value="1"/>
</dbReference>
<dbReference type="Proteomes" id="UP001236507">
    <property type="component" value="Unassembled WGS sequence"/>
</dbReference>
<dbReference type="InterPro" id="IPR018357">
    <property type="entry name" value="Hexapep_transf_CS"/>
</dbReference>
<sequence>MKKIMKSLLYSIGKCISYLFSIKKLFFLRRMRDLVYSGLISKALKESGSNIFMEYPATFLGIESVSIGNNFESLKGLRIEAIHRFQNDEFKPSVKIGNDVSINRDCHIACINSVQIEDNVLIASKVFITDHSHGGVSISDIIIPPNKRTLSTKGGVKIHRNVWIGENAIILSGVEIGENAIIGAGSVVSKNVPANSIVAGVPARVLKQF</sequence>
<dbReference type="InterPro" id="IPR051159">
    <property type="entry name" value="Hexapeptide_acetyltransf"/>
</dbReference>
<organism evidence="4 5">
    <name type="scientific">Flectobacillus roseus</name>
    <dbReference type="NCBI Taxonomy" id="502259"/>
    <lineage>
        <taxon>Bacteria</taxon>
        <taxon>Pseudomonadati</taxon>
        <taxon>Bacteroidota</taxon>
        <taxon>Cytophagia</taxon>
        <taxon>Cytophagales</taxon>
        <taxon>Flectobacillaceae</taxon>
        <taxon>Flectobacillus</taxon>
    </lineage>
</organism>
<name>A0ABT6YF31_9BACT</name>
<dbReference type="EMBL" id="JASHIF010000026">
    <property type="protein sequence ID" value="MDI9862206.1"/>
    <property type="molecule type" value="Genomic_DNA"/>
</dbReference>
<dbReference type="InterPro" id="IPR011004">
    <property type="entry name" value="Trimer_LpxA-like_sf"/>
</dbReference>
<comment type="caution">
    <text evidence="4">The sequence shown here is derived from an EMBL/GenBank/DDBJ whole genome shotgun (WGS) entry which is preliminary data.</text>
</comment>
<dbReference type="CDD" id="cd04647">
    <property type="entry name" value="LbH_MAT_like"/>
    <property type="match status" value="1"/>
</dbReference>
<keyword evidence="2" id="KW-0677">Repeat</keyword>
<evidence type="ECO:0000256" key="3">
    <source>
        <dbReference type="ARBA" id="ARBA00023315"/>
    </source>
</evidence>
<dbReference type="PROSITE" id="PS00101">
    <property type="entry name" value="HEXAPEP_TRANSFERASES"/>
    <property type="match status" value="1"/>
</dbReference>
<dbReference type="Pfam" id="PF00132">
    <property type="entry name" value="Hexapep"/>
    <property type="match status" value="1"/>
</dbReference>
<evidence type="ECO:0000313" key="5">
    <source>
        <dbReference type="Proteomes" id="UP001236507"/>
    </source>
</evidence>
<dbReference type="RefSeq" id="WP_283346479.1">
    <property type="nucleotide sequence ID" value="NZ_JASHIF010000026.1"/>
</dbReference>
<dbReference type="Gene3D" id="2.160.10.10">
    <property type="entry name" value="Hexapeptide repeat proteins"/>
    <property type="match status" value="1"/>
</dbReference>
<keyword evidence="5" id="KW-1185">Reference proteome</keyword>
<keyword evidence="3" id="KW-0012">Acyltransferase</keyword>